<dbReference type="HAMAP" id="MF_00916">
    <property type="entry name" value="QueG"/>
    <property type="match status" value="1"/>
</dbReference>
<comment type="catalytic activity">
    <reaction evidence="9">
        <text>epoxyqueuosine(34) in tRNA + AH2 = queuosine(34) in tRNA + A + H2O</text>
        <dbReference type="Rhea" id="RHEA:32159"/>
        <dbReference type="Rhea" id="RHEA-COMP:18571"/>
        <dbReference type="Rhea" id="RHEA-COMP:18582"/>
        <dbReference type="ChEBI" id="CHEBI:13193"/>
        <dbReference type="ChEBI" id="CHEBI:15377"/>
        <dbReference type="ChEBI" id="CHEBI:17499"/>
        <dbReference type="ChEBI" id="CHEBI:194431"/>
        <dbReference type="ChEBI" id="CHEBI:194443"/>
        <dbReference type="EC" id="1.17.99.6"/>
    </reaction>
</comment>
<comment type="caution">
    <text evidence="9">Lacks conserved residue(s) required for the propagation of feature annotation.</text>
</comment>
<dbReference type="FunFam" id="3.30.70.20:FF:000017">
    <property type="entry name" value="Epoxyqueuosine reductase"/>
    <property type="match status" value="1"/>
</dbReference>
<evidence type="ECO:0000259" key="10">
    <source>
        <dbReference type="PROSITE" id="PS51379"/>
    </source>
</evidence>
<dbReference type="GO" id="GO:0008616">
    <property type="term" value="P:tRNA queuosine(34) biosynthetic process"/>
    <property type="evidence" value="ECO:0007669"/>
    <property type="project" value="UniProtKB-UniRule"/>
</dbReference>
<dbReference type="UniPathway" id="UPA00392"/>
<feature type="binding site" evidence="9">
    <location>
        <position position="252"/>
    </location>
    <ligand>
        <name>[4Fe-4S] cluster</name>
        <dbReference type="ChEBI" id="CHEBI:49883"/>
        <label>1</label>
    </ligand>
</feature>
<keyword evidence="4 9" id="KW-0479">Metal-binding</keyword>
<keyword evidence="2 9" id="KW-0963">Cytoplasm</keyword>
<keyword evidence="9" id="KW-0170">Cobalt</keyword>
<keyword evidence="7 9" id="KW-0408">Iron</keyword>
<dbReference type="NCBIfam" id="TIGR00276">
    <property type="entry name" value="tRNA epoxyqueuosine(34) reductase QueG"/>
    <property type="match status" value="1"/>
</dbReference>
<evidence type="ECO:0000256" key="7">
    <source>
        <dbReference type="ARBA" id="ARBA00023004"/>
    </source>
</evidence>
<dbReference type="Gene3D" id="3.30.70.20">
    <property type="match status" value="1"/>
</dbReference>
<keyword evidence="9" id="KW-0846">Cobalamin</keyword>
<feature type="binding site" evidence="9">
    <location>
        <position position="218"/>
    </location>
    <ligand>
        <name>[4Fe-4S] cluster</name>
        <dbReference type="ChEBI" id="CHEBI:49883"/>
        <label>2</label>
    </ligand>
</feature>
<feature type="binding site" evidence="9">
    <location>
        <begin position="245"/>
        <end position="246"/>
    </location>
    <ligand>
        <name>cob(II)alamin</name>
        <dbReference type="ChEBI" id="CHEBI:16304"/>
    </ligand>
</feature>
<dbReference type="GO" id="GO:0052693">
    <property type="term" value="F:epoxyqueuosine reductase activity"/>
    <property type="evidence" value="ECO:0007669"/>
    <property type="project" value="UniProtKB-UniRule"/>
</dbReference>
<feature type="binding site" evidence="9">
    <location>
        <position position="192"/>
    </location>
    <ligand>
        <name>[4Fe-4S] cluster</name>
        <dbReference type="ChEBI" id="CHEBI:49883"/>
        <label>1</label>
    </ligand>
</feature>
<dbReference type="Pfam" id="PF13484">
    <property type="entry name" value="Fer4_16"/>
    <property type="match status" value="1"/>
</dbReference>
<comment type="function">
    <text evidence="9">Catalyzes the conversion of epoxyqueuosine (oQ) to queuosine (Q), which is a hypermodified base found in the wobble positions of tRNA(Asp), tRNA(Asn), tRNA(His) and tRNA(Tyr).</text>
</comment>
<feature type="binding site" evidence="9">
    <location>
        <position position="59"/>
    </location>
    <ligand>
        <name>cob(II)alamin</name>
        <dbReference type="ChEBI" id="CHEBI:16304"/>
    </ligand>
</feature>
<feature type="binding site" evidence="9">
    <location>
        <position position="220"/>
    </location>
    <ligand>
        <name>cob(II)alamin</name>
        <dbReference type="ChEBI" id="CHEBI:16304"/>
    </ligand>
</feature>
<comment type="subunit">
    <text evidence="9">Monomer.</text>
</comment>
<feature type="binding site" evidence="9">
    <location>
        <position position="160"/>
    </location>
    <ligand>
        <name>cob(II)alamin</name>
        <dbReference type="ChEBI" id="CHEBI:16304"/>
    </ligand>
</feature>
<evidence type="ECO:0000256" key="9">
    <source>
        <dbReference type="HAMAP-Rule" id="MF_00916"/>
    </source>
</evidence>
<evidence type="ECO:0000256" key="4">
    <source>
        <dbReference type="ARBA" id="ARBA00022723"/>
    </source>
</evidence>
<evidence type="ECO:0000256" key="2">
    <source>
        <dbReference type="ARBA" id="ARBA00022490"/>
    </source>
</evidence>
<dbReference type="SUPFAM" id="SSF54862">
    <property type="entry name" value="4Fe-4S ferredoxins"/>
    <property type="match status" value="1"/>
</dbReference>
<reference evidence="11 12" key="1">
    <citation type="submission" date="2018-10" db="EMBL/GenBank/DDBJ databases">
        <authorList>
            <person name="Chen W.-M."/>
        </authorList>
    </citation>
    <scope>NUCLEOTIDE SEQUENCE [LARGE SCALE GENOMIC DNA]</scope>
    <source>
        <strain evidence="11 12">THS-13</strain>
    </source>
</reference>
<dbReference type="PANTHER" id="PTHR30002">
    <property type="entry name" value="EPOXYQUEUOSINE REDUCTASE"/>
    <property type="match status" value="1"/>
</dbReference>
<feature type="binding site" evidence="9">
    <location>
        <position position="157"/>
    </location>
    <ligand>
        <name>cob(II)alamin</name>
        <dbReference type="ChEBI" id="CHEBI:16304"/>
    </ligand>
</feature>
<feature type="binding site" evidence="9">
    <location>
        <position position="136"/>
    </location>
    <ligand>
        <name>cob(II)alamin</name>
        <dbReference type="ChEBI" id="CHEBI:16304"/>
    </ligand>
</feature>
<dbReference type="InterPro" id="IPR004453">
    <property type="entry name" value="QueG"/>
</dbReference>
<feature type="binding site" evidence="9">
    <location>
        <position position="195"/>
    </location>
    <ligand>
        <name>[4Fe-4S] cluster</name>
        <dbReference type="ChEBI" id="CHEBI:49883"/>
        <label>1</label>
    </ligand>
</feature>
<evidence type="ECO:0000256" key="6">
    <source>
        <dbReference type="ARBA" id="ARBA00023002"/>
    </source>
</evidence>
<evidence type="ECO:0000256" key="5">
    <source>
        <dbReference type="ARBA" id="ARBA00022785"/>
    </source>
</evidence>
<dbReference type="PROSITE" id="PS51379">
    <property type="entry name" value="4FE4S_FER_2"/>
    <property type="match status" value="1"/>
</dbReference>
<feature type="binding site" evidence="9">
    <location>
        <position position="202"/>
    </location>
    <ligand>
        <name>[4Fe-4S] cluster</name>
        <dbReference type="ChEBI" id="CHEBI:49883"/>
        <label>2</label>
    </ligand>
</feature>
<gene>
    <name evidence="9 11" type="primary">queG</name>
    <name evidence="11" type="ORF">ED208_14290</name>
</gene>
<dbReference type="GO" id="GO:0046872">
    <property type="term" value="F:metal ion binding"/>
    <property type="evidence" value="ECO:0007669"/>
    <property type="project" value="UniProtKB-KW"/>
</dbReference>
<dbReference type="InterPro" id="IPR013542">
    <property type="entry name" value="QueG_DUF1730"/>
</dbReference>
<protein>
    <recommendedName>
        <fullName evidence="9">Epoxyqueuosine reductase</fullName>
        <ecNumber evidence="9">1.17.99.6</ecNumber>
    </recommendedName>
    <alternativeName>
        <fullName evidence="9">Queuosine biosynthesis protein QueG</fullName>
    </alternativeName>
</protein>
<organism evidence="11 12">
    <name type="scientific">Stagnimonas aquatica</name>
    <dbReference type="NCBI Taxonomy" id="2689987"/>
    <lineage>
        <taxon>Bacteria</taxon>
        <taxon>Pseudomonadati</taxon>
        <taxon>Pseudomonadota</taxon>
        <taxon>Gammaproteobacteria</taxon>
        <taxon>Nevskiales</taxon>
        <taxon>Nevskiaceae</taxon>
        <taxon>Stagnimonas</taxon>
    </lineage>
</organism>
<dbReference type="AlphaFoldDB" id="A0A3N0V5C0"/>
<feature type="binding site" evidence="9">
    <location>
        <position position="248"/>
    </location>
    <ligand>
        <name>[4Fe-4S] cluster</name>
        <dbReference type="ChEBI" id="CHEBI:49883"/>
        <label>2</label>
    </ligand>
</feature>
<keyword evidence="12" id="KW-1185">Reference proteome</keyword>
<dbReference type="InterPro" id="IPR017900">
    <property type="entry name" value="4Fe4S_Fe_S_CS"/>
</dbReference>
<comment type="caution">
    <text evidence="11">The sequence shown here is derived from an EMBL/GenBank/DDBJ whole genome shotgun (WGS) entry which is preliminary data.</text>
</comment>
<comment type="subcellular location">
    <subcellularLocation>
        <location evidence="9">Cytoplasm</location>
    </subcellularLocation>
</comment>
<comment type="pathway">
    <text evidence="9">tRNA modification; tRNA-queuosine biosynthesis.</text>
</comment>
<dbReference type="PROSITE" id="PS00198">
    <property type="entry name" value="4FE4S_FER_1"/>
    <property type="match status" value="1"/>
</dbReference>
<keyword evidence="1 9" id="KW-0004">4Fe-4S</keyword>
<dbReference type="InParanoid" id="A0A3N0V5C0"/>
<evidence type="ECO:0000256" key="8">
    <source>
        <dbReference type="ARBA" id="ARBA00023014"/>
    </source>
</evidence>
<comment type="similarity">
    <text evidence="9">Belongs to the QueG family.</text>
</comment>
<feature type="binding site" evidence="9">
    <location>
        <position position="198"/>
    </location>
    <ligand>
        <name>[4Fe-4S] cluster</name>
        <dbReference type="ChEBI" id="CHEBI:49883"/>
        <label>1</label>
    </ligand>
</feature>
<dbReference type="PANTHER" id="PTHR30002:SF4">
    <property type="entry name" value="EPOXYQUEUOSINE REDUCTASE"/>
    <property type="match status" value="1"/>
</dbReference>
<dbReference type="EC" id="1.17.99.6" evidence="9"/>
<dbReference type="GO" id="GO:0005737">
    <property type="term" value="C:cytoplasm"/>
    <property type="evidence" value="ECO:0007669"/>
    <property type="project" value="UniProtKB-SubCell"/>
</dbReference>
<name>A0A3N0V5C0_9GAMM</name>
<keyword evidence="8 9" id="KW-0411">Iron-sulfur</keyword>
<dbReference type="GO" id="GO:0051539">
    <property type="term" value="F:4 iron, 4 sulfur cluster binding"/>
    <property type="evidence" value="ECO:0007669"/>
    <property type="project" value="UniProtKB-KW"/>
</dbReference>
<evidence type="ECO:0000313" key="11">
    <source>
        <dbReference type="EMBL" id="ROH87875.1"/>
    </source>
</evidence>
<sequence>MPPFYELPQRIKAWAQELGFADAGIAELSLDADRDHLQRWLDEGLHGQMAFMGRDLDKRVHPEGLRPGTLSVISLRLDYRPQAEAAQAVLDDGERAYISRYALGRDYHKLMRGRLLKLGARLEQAVGPHGYRVLTDSAPALEKALARNARLGWIGKNTLLLNRKAGSWFFLGEIYTDLPLPANAQAPSSNHCGSCSACLDVCPTKAFVAPYRLDARKCISYLTIEHRGAFPLELRAAIGNRVFGCDDCQLVCPWNRYAQPTAEADFAPRHGLDTAKLVELFGWDEATWLRKTEGMALRRLDHARWLRNLAIGLGNAPRSNEVLSALRARAEHPDEAVREHVRWALEQQGAG</sequence>
<dbReference type="Pfam" id="PF08331">
    <property type="entry name" value="QueG_DUF1730"/>
    <property type="match status" value="1"/>
</dbReference>
<dbReference type="GO" id="GO:0031419">
    <property type="term" value="F:cobalamin binding"/>
    <property type="evidence" value="ECO:0007669"/>
    <property type="project" value="UniProtKB-KW"/>
</dbReference>
<keyword evidence="5 9" id="KW-0671">Queuosine biosynthesis</keyword>
<dbReference type="InterPro" id="IPR017896">
    <property type="entry name" value="4Fe4S_Fe-S-bd"/>
</dbReference>
<feature type="active site" description="Proton donor" evidence="9">
    <location>
        <position position="136"/>
    </location>
</feature>
<dbReference type="RefSeq" id="WP_123212599.1">
    <property type="nucleotide sequence ID" value="NZ_RJVO01000007.1"/>
</dbReference>
<comment type="cofactor">
    <cofactor evidence="9">
        <name>[4Fe-4S] cluster</name>
        <dbReference type="ChEBI" id="CHEBI:49883"/>
    </cofactor>
    <text evidence="9">Binds 2 [4Fe-4S] clusters per monomer.</text>
</comment>
<evidence type="ECO:0000256" key="3">
    <source>
        <dbReference type="ARBA" id="ARBA00022694"/>
    </source>
</evidence>
<dbReference type="EMBL" id="RJVO01000007">
    <property type="protein sequence ID" value="ROH87875.1"/>
    <property type="molecule type" value="Genomic_DNA"/>
</dbReference>
<comment type="cofactor">
    <cofactor evidence="9">
        <name>cob(II)alamin</name>
        <dbReference type="ChEBI" id="CHEBI:16304"/>
    </cofactor>
</comment>
<accession>A0A3N0V5C0</accession>
<feature type="binding site" evidence="9">
    <location>
        <position position="245"/>
    </location>
    <ligand>
        <name>[4Fe-4S] cluster</name>
        <dbReference type="ChEBI" id="CHEBI:49883"/>
        <label>2</label>
    </ligand>
</feature>
<feature type="binding site" evidence="9">
    <location>
        <position position="171"/>
    </location>
    <ligand>
        <name>cob(II)alamin</name>
        <dbReference type="ChEBI" id="CHEBI:16304"/>
    </ligand>
</feature>
<dbReference type="FunCoup" id="A0A3N0V5C0">
    <property type="interactions" value="191"/>
</dbReference>
<feature type="domain" description="4Fe-4S ferredoxin-type" evidence="10">
    <location>
        <begin position="183"/>
        <end position="212"/>
    </location>
</feature>
<dbReference type="Proteomes" id="UP000282106">
    <property type="component" value="Unassembled WGS sequence"/>
</dbReference>
<evidence type="ECO:0000256" key="1">
    <source>
        <dbReference type="ARBA" id="ARBA00022485"/>
    </source>
</evidence>
<proteinExistence type="inferred from homology"/>
<evidence type="ECO:0000313" key="12">
    <source>
        <dbReference type="Proteomes" id="UP000282106"/>
    </source>
</evidence>
<keyword evidence="3 9" id="KW-0819">tRNA processing</keyword>
<keyword evidence="6 9" id="KW-0560">Oxidoreductase</keyword>